<organism evidence="1 2">
    <name type="scientific">Catharanthus roseus</name>
    <name type="common">Madagascar periwinkle</name>
    <name type="synonym">Vinca rosea</name>
    <dbReference type="NCBI Taxonomy" id="4058"/>
    <lineage>
        <taxon>Eukaryota</taxon>
        <taxon>Viridiplantae</taxon>
        <taxon>Streptophyta</taxon>
        <taxon>Embryophyta</taxon>
        <taxon>Tracheophyta</taxon>
        <taxon>Spermatophyta</taxon>
        <taxon>Magnoliopsida</taxon>
        <taxon>eudicotyledons</taxon>
        <taxon>Gunneridae</taxon>
        <taxon>Pentapetalae</taxon>
        <taxon>asterids</taxon>
        <taxon>lamiids</taxon>
        <taxon>Gentianales</taxon>
        <taxon>Apocynaceae</taxon>
        <taxon>Rauvolfioideae</taxon>
        <taxon>Vinceae</taxon>
        <taxon>Catharanthinae</taxon>
        <taxon>Catharanthus</taxon>
    </lineage>
</organism>
<proteinExistence type="predicted"/>
<dbReference type="EMBL" id="CM044702">
    <property type="protein sequence ID" value="KAI5677489.1"/>
    <property type="molecule type" value="Genomic_DNA"/>
</dbReference>
<keyword evidence="2" id="KW-1185">Reference proteome</keyword>
<sequence>MELREEISRVDALFYTARQAHRQAATRVVMIEAELGQVNMSGSQSPNHANEAMSESSQNIQSELMKEATPPPEQATHKVIENFMIKMTELLETSMATRRNERVPATGMDEALERFLKFRAPQFYGDVEQEIKAELFLEKLNDIYDTFKYEDALRITFAAFRLRGMAKDWWLRASEAWTLKNQPWTWNDFQ</sequence>
<dbReference type="Proteomes" id="UP001060085">
    <property type="component" value="Linkage Group LG02"/>
</dbReference>
<name>A0ACC0BY22_CATRO</name>
<protein>
    <submittedName>
        <fullName evidence="1">Uncharacterized protein</fullName>
    </submittedName>
</protein>
<reference evidence="2" key="1">
    <citation type="journal article" date="2023" name="Nat. Plants">
        <title>Single-cell RNA sequencing provides a high-resolution roadmap for understanding the multicellular compartmentation of specialized metabolism.</title>
        <authorList>
            <person name="Sun S."/>
            <person name="Shen X."/>
            <person name="Li Y."/>
            <person name="Li Y."/>
            <person name="Wang S."/>
            <person name="Li R."/>
            <person name="Zhang H."/>
            <person name="Shen G."/>
            <person name="Guo B."/>
            <person name="Wei J."/>
            <person name="Xu J."/>
            <person name="St-Pierre B."/>
            <person name="Chen S."/>
            <person name="Sun C."/>
        </authorList>
    </citation>
    <scope>NUCLEOTIDE SEQUENCE [LARGE SCALE GENOMIC DNA]</scope>
</reference>
<evidence type="ECO:0000313" key="1">
    <source>
        <dbReference type="EMBL" id="KAI5677489.1"/>
    </source>
</evidence>
<gene>
    <name evidence="1" type="ORF">M9H77_08439</name>
</gene>
<accession>A0ACC0BY22</accession>
<evidence type="ECO:0000313" key="2">
    <source>
        <dbReference type="Proteomes" id="UP001060085"/>
    </source>
</evidence>
<comment type="caution">
    <text evidence="1">The sequence shown here is derived from an EMBL/GenBank/DDBJ whole genome shotgun (WGS) entry which is preliminary data.</text>
</comment>